<accession>A0A899G9N4</accession>
<reference evidence="9" key="1">
    <citation type="submission" date="2020-06" db="EMBL/GenBank/DDBJ databases">
        <title>Genomes of multiple members of Pneumocystis genus reveal paths to human pathogen Pneumocystis jirovecii.</title>
        <authorList>
            <person name="Cisse O.H."/>
            <person name="Ma L."/>
            <person name="Dekker J."/>
            <person name="Khil P."/>
            <person name="Jo J."/>
            <person name="Brenchley J."/>
            <person name="Blair R."/>
            <person name="Pahar B."/>
            <person name="Chabe M."/>
            <person name="Van Rompay K.A."/>
            <person name="Keesler R."/>
            <person name="Sukura A."/>
            <person name="Hirsch V."/>
            <person name="Kutty G."/>
            <person name="Liu Y."/>
            <person name="Peng L."/>
            <person name="Chen J."/>
            <person name="Song J."/>
            <person name="Weissenbacher-Lang C."/>
            <person name="Xu J."/>
            <person name="Upham N.S."/>
            <person name="Stajich J.E."/>
            <person name="Cuomo C.A."/>
            <person name="Cushion M.T."/>
            <person name="Kovacs J.A."/>
        </authorList>
    </citation>
    <scope>NUCLEOTIDE SEQUENCE</scope>
    <source>
        <strain evidence="9">2A</strain>
    </source>
</reference>
<dbReference type="Gene3D" id="1.10.287.110">
    <property type="entry name" value="DnaJ domain"/>
    <property type="match status" value="1"/>
</dbReference>
<sequence>MFDMHLSLDSHFSNSRRNAFLILGLDPKRSFTSEELKEAYRKRLLQVHPDKQYEKSISAELSSKTEFSDEYCLSIDDIRHSFHQLQQESFEALQKEPITSVFYETVYLEDFTYSVANNEFSLNCRCGDMFILSPQEIQEGEVVVSCNGCSLWIRVISNIIPE</sequence>
<dbReference type="GO" id="GO:0017183">
    <property type="term" value="P:protein histidyl modification to diphthamide"/>
    <property type="evidence" value="ECO:0007669"/>
    <property type="project" value="UniProtKB-UniPathway"/>
</dbReference>
<evidence type="ECO:0000313" key="9">
    <source>
        <dbReference type="EMBL" id="QSL65287.1"/>
    </source>
</evidence>
<feature type="domain" description="DPH-type MB" evidence="8">
    <location>
        <begin position="102"/>
        <end position="158"/>
    </location>
</feature>
<gene>
    <name evidence="9" type="ORF">MERGE_002596</name>
</gene>
<dbReference type="Gene3D" id="3.10.660.10">
    <property type="entry name" value="DPH Zinc finger"/>
    <property type="match status" value="1"/>
</dbReference>
<dbReference type="InterPro" id="IPR036671">
    <property type="entry name" value="DPH_MB_sf"/>
</dbReference>
<comment type="similarity">
    <text evidence="2">Belongs to the DPH4 family.</text>
</comment>
<keyword evidence="4" id="KW-0479">Metal-binding</keyword>
<dbReference type="GO" id="GO:0008198">
    <property type="term" value="F:ferrous iron binding"/>
    <property type="evidence" value="ECO:0007669"/>
    <property type="project" value="TreeGrafter"/>
</dbReference>
<dbReference type="EMBL" id="CP054536">
    <property type="protein sequence ID" value="QSL65287.1"/>
    <property type="molecule type" value="Genomic_DNA"/>
</dbReference>
<feature type="domain" description="J" evidence="7">
    <location>
        <begin position="18"/>
        <end position="107"/>
    </location>
</feature>
<dbReference type="Pfam" id="PF05207">
    <property type="entry name" value="Zn_ribbon_CSL"/>
    <property type="match status" value="1"/>
</dbReference>
<dbReference type="InterPro" id="IPR036869">
    <property type="entry name" value="J_dom_sf"/>
</dbReference>
<evidence type="ECO:0000313" key="10">
    <source>
        <dbReference type="Proteomes" id="UP000663699"/>
    </source>
</evidence>
<dbReference type="InterPro" id="IPR007872">
    <property type="entry name" value="DPH_MB_dom"/>
</dbReference>
<dbReference type="Proteomes" id="UP000663699">
    <property type="component" value="Chromosome 5"/>
</dbReference>
<evidence type="ECO:0000256" key="2">
    <source>
        <dbReference type="ARBA" id="ARBA00006169"/>
    </source>
</evidence>
<evidence type="ECO:0000256" key="6">
    <source>
        <dbReference type="ARBA" id="ARBA00023004"/>
    </source>
</evidence>
<keyword evidence="6" id="KW-0408">Iron</keyword>
<dbReference type="CDD" id="cd06257">
    <property type="entry name" value="DnaJ"/>
    <property type="match status" value="1"/>
</dbReference>
<dbReference type="AlphaFoldDB" id="A0A899G9N4"/>
<protein>
    <recommendedName>
        <fullName evidence="3">Diphthamide biosynthesis protein 4</fullName>
    </recommendedName>
</protein>
<proteinExistence type="inferred from homology"/>
<evidence type="ECO:0000259" key="8">
    <source>
        <dbReference type="PROSITE" id="PS51074"/>
    </source>
</evidence>
<dbReference type="InterPro" id="IPR001623">
    <property type="entry name" value="DnaJ_domain"/>
</dbReference>
<evidence type="ECO:0000256" key="4">
    <source>
        <dbReference type="ARBA" id="ARBA00022723"/>
    </source>
</evidence>
<dbReference type="PANTHER" id="PTHR45255">
    <property type="entry name" value="DNAJ HOMOLOG SUBFAMILY C MEMBER 24"/>
    <property type="match status" value="1"/>
</dbReference>
<evidence type="ECO:0000256" key="1">
    <source>
        <dbReference type="ARBA" id="ARBA00003474"/>
    </source>
</evidence>
<dbReference type="UniPathway" id="UPA00559"/>
<organism evidence="9 10">
    <name type="scientific">Pneumocystis wakefieldiae</name>
    <dbReference type="NCBI Taxonomy" id="38082"/>
    <lineage>
        <taxon>Eukaryota</taxon>
        <taxon>Fungi</taxon>
        <taxon>Dikarya</taxon>
        <taxon>Ascomycota</taxon>
        <taxon>Taphrinomycotina</taxon>
        <taxon>Pneumocystomycetes</taxon>
        <taxon>Pneumocystaceae</taxon>
        <taxon>Pneumocystis</taxon>
    </lineage>
</organism>
<dbReference type="Pfam" id="PF00226">
    <property type="entry name" value="DnaJ"/>
    <property type="match status" value="1"/>
</dbReference>
<evidence type="ECO:0000256" key="3">
    <source>
        <dbReference type="ARBA" id="ARBA00021797"/>
    </source>
</evidence>
<dbReference type="SUPFAM" id="SSF46565">
    <property type="entry name" value="Chaperone J-domain"/>
    <property type="match status" value="1"/>
</dbReference>
<comment type="function">
    <text evidence="1">Required for the first step of diphthamide biosynthesis, the transfer of 3-amino-3-carboxypropyl from S-adenosyl-L-methionine to a histidine residue. Diphthamide is a post-translational modification of histidine which occurs in elongation factor 2.</text>
</comment>
<dbReference type="PROSITE" id="PS50076">
    <property type="entry name" value="DNAJ_2"/>
    <property type="match status" value="1"/>
</dbReference>
<evidence type="ECO:0000256" key="5">
    <source>
        <dbReference type="ARBA" id="ARBA00022833"/>
    </source>
</evidence>
<dbReference type="OrthoDB" id="445556at2759"/>
<evidence type="ECO:0000259" key="7">
    <source>
        <dbReference type="PROSITE" id="PS50076"/>
    </source>
</evidence>
<keyword evidence="5" id="KW-0862">Zinc</keyword>
<dbReference type="PANTHER" id="PTHR45255:SF1">
    <property type="entry name" value="DNAJ HOMOLOG SUBFAMILY C MEMBER 24"/>
    <property type="match status" value="1"/>
</dbReference>
<name>A0A899G9N4_9ASCO</name>
<dbReference type="SUPFAM" id="SSF144217">
    <property type="entry name" value="CSL zinc finger"/>
    <property type="match status" value="1"/>
</dbReference>
<dbReference type="PROSITE" id="PS51074">
    <property type="entry name" value="DPH_MB"/>
    <property type="match status" value="1"/>
</dbReference>
<dbReference type="GO" id="GO:0001671">
    <property type="term" value="F:ATPase activator activity"/>
    <property type="evidence" value="ECO:0007669"/>
    <property type="project" value="TreeGrafter"/>
</dbReference>
<keyword evidence="10" id="KW-1185">Reference proteome</keyword>